<evidence type="ECO:0000313" key="1">
    <source>
        <dbReference type="EMBL" id="MBN8205071.1"/>
    </source>
</evidence>
<dbReference type="RefSeq" id="WP_206822774.1">
    <property type="nucleotide sequence ID" value="NZ_CP063379.1"/>
</dbReference>
<protein>
    <submittedName>
        <fullName evidence="1">Uncharacterized protein</fullName>
    </submittedName>
</protein>
<dbReference type="Proteomes" id="UP000664385">
    <property type="component" value="Unassembled WGS sequence"/>
</dbReference>
<comment type="caution">
    <text evidence="1">The sequence shown here is derived from an EMBL/GenBank/DDBJ whole genome shotgun (WGS) entry which is preliminary data.</text>
</comment>
<reference evidence="1" key="1">
    <citation type="submission" date="2020-12" db="EMBL/GenBank/DDBJ databases">
        <title>PHA producing bacteria isolated from mangrove.</title>
        <authorList>
            <person name="Zheng W."/>
            <person name="Yu S."/>
            <person name="Huang Y."/>
        </authorList>
    </citation>
    <scope>NUCLEOTIDE SEQUENCE</scope>
    <source>
        <strain evidence="1">GN8-5</strain>
    </source>
</reference>
<gene>
    <name evidence="1" type="ORF">JF543_03745</name>
</gene>
<proteinExistence type="predicted"/>
<sequence>MSDLRNELLGSRTPTLPPYRMLVPPGWEVFELGEQDETQLIGRAAARLKANNRGDLTAAVGRYVRDALTDLRRQNAFAYAIPGEEAPTWVLGSASLVGIRRVSTPDLTLDDVVRNAVAQHGGAPLGEDARIMSWAESRTVTMDGETVRSLMLNYLIPIPGTRRTQAVHWVVNAAHAEDMPDDDPKLEAWKLLFDVHVATFAWLAE</sequence>
<dbReference type="AlphaFoldDB" id="A0A939IU58"/>
<accession>A0A939IU58</accession>
<name>A0A939IU58_9MICO</name>
<organism evidence="1 2">
    <name type="scientific">Microbacterium esteraromaticum</name>
    <dbReference type="NCBI Taxonomy" id="57043"/>
    <lineage>
        <taxon>Bacteria</taxon>
        <taxon>Bacillati</taxon>
        <taxon>Actinomycetota</taxon>
        <taxon>Actinomycetes</taxon>
        <taxon>Micrococcales</taxon>
        <taxon>Microbacteriaceae</taxon>
        <taxon>Microbacterium</taxon>
    </lineage>
</organism>
<dbReference type="EMBL" id="JAEMWU010000001">
    <property type="protein sequence ID" value="MBN8205071.1"/>
    <property type="molecule type" value="Genomic_DNA"/>
</dbReference>
<evidence type="ECO:0000313" key="2">
    <source>
        <dbReference type="Proteomes" id="UP000664385"/>
    </source>
</evidence>